<keyword evidence="1" id="KW-0812">Transmembrane</keyword>
<reference evidence="2 3" key="1">
    <citation type="journal article" date="2020" name="bioRxiv">
        <title>Whole genome comparisons of ergot fungi reveals the divergence and evolution of species within the genus Claviceps are the result of varying mechanisms driving genome evolution and host range expansion.</title>
        <authorList>
            <person name="Wyka S.A."/>
            <person name="Mondo S.J."/>
            <person name="Liu M."/>
            <person name="Dettman J."/>
            <person name="Nalam V."/>
            <person name="Broders K.D."/>
        </authorList>
    </citation>
    <scope>NUCLEOTIDE SEQUENCE [LARGE SCALE GENOMIC DNA]</scope>
    <source>
        <strain evidence="2 3">LM576</strain>
    </source>
</reference>
<evidence type="ECO:0000313" key="2">
    <source>
        <dbReference type="EMBL" id="KAG6119501.1"/>
    </source>
</evidence>
<protein>
    <submittedName>
        <fullName evidence="2">Uncharacterized protein</fullName>
    </submittedName>
</protein>
<feature type="transmembrane region" description="Helical" evidence="1">
    <location>
        <begin position="125"/>
        <end position="141"/>
    </location>
</feature>
<organism evidence="2 3">
    <name type="scientific">Claviceps humidiphila</name>
    <dbReference type="NCBI Taxonomy" id="1294629"/>
    <lineage>
        <taxon>Eukaryota</taxon>
        <taxon>Fungi</taxon>
        <taxon>Dikarya</taxon>
        <taxon>Ascomycota</taxon>
        <taxon>Pezizomycotina</taxon>
        <taxon>Sordariomycetes</taxon>
        <taxon>Hypocreomycetidae</taxon>
        <taxon>Hypocreales</taxon>
        <taxon>Clavicipitaceae</taxon>
        <taxon>Claviceps</taxon>
    </lineage>
</organism>
<feature type="transmembrane region" description="Helical" evidence="1">
    <location>
        <begin position="90"/>
        <end position="113"/>
    </location>
</feature>
<comment type="caution">
    <text evidence="2">The sequence shown here is derived from an EMBL/GenBank/DDBJ whole genome shotgun (WGS) entry which is preliminary data.</text>
</comment>
<keyword evidence="3" id="KW-1185">Reference proteome</keyword>
<evidence type="ECO:0000256" key="1">
    <source>
        <dbReference type="SAM" id="Phobius"/>
    </source>
</evidence>
<keyword evidence="1" id="KW-1133">Transmembrane helix</keyword>
<dbReference type="EMBL" id="SRQM01000076">
    <property type="protein sequence ID" value="KAG6119501.1"/>
    <property type="molecule type" value="Genomic_DNA"/>
</dbReference>
<evidence type="ECO:0000313" key="3">
    <source>
        <dbReference type="Proteomes" id="UP000732380"/>
    </source>
</evidence>
<proteinExistence type="predicted"/>
<gene>
    <name evidence="2" type="ORF">E4U13_007557</name>
</gene>
<accession>A0A9P7Q390</accession>
<dbReference type="Proteomes" id="UP000732380">
    <property type="component" value="Unassembled WGS sequence"/>
</dbReference>
<sequence length="465" mass="54557">MSKMNWDEDFIPWEEWRRLDQLRRKIDPFDQAPNLPELLSTEEGREIVRKIDEWGDTLTLDSGESYSRSKLSGLDFFGEPRVEPIAWTDYVLVAHAYRVAALLTWVIPYWFYLRVVLGARSWAKYLIFAGALAFMVHYNLFPPGMLSDREYDEEDYERWERGDWSSTDWEREVVDVPVMGGDWIWNWAWQGSLQPLCLAAIPVLYRSIPILYRSARFILRGILRLPKVFDFLIRIVEFLLLLLGRGLLLLGPLLARGLRLLGRALRKIDILSQLRGLRNFCLRALTKLVEIAFGEGGQTCVSAHTAYGAHSSDSPSEMRELLYRRRIAREELKRLDCNIDNPEYDWDRRTARRPRMTYCEPECSSRDMYYSGEKYEAARLQRALQAERRLSAACFTPRFEGDAERVYWGTGRGRPGYMPQMSKLRVYYDRASEADEEFCDQCKARCEERMDWRIRARGRGHGHGH</sequence>
<keyword evidence="1" id="KW-0472">Membrane</keyword>
<name>A0A9P7Q390_9HYPO</name>
<feature type="transmembrane region" description="Helical" evidence="1">
    <location>
        <begin position="193"/>
        <end position="212"/>
    </location>
</feature>
<feature type="transmembrane region" description="Helical" evidence="1">
    <location>
        <begin position="232"/>
        <end position="255"/>
    </location>
</feature>
<dbReference type="AlphaFoldDB" id="A0A9P7Q390"/>